<proteinExistence type="predicted"/>
<evidence type="ECO:0000313" key="2">
    <source>
        <dbReference type="Proteomes" id="UP000886595"/>
    </source>
</evidence>
<sequence>MRLEKIVFAGEFVEPFGAINRPKAWPSFLAQVDEINLQARVIMESRWKVVPRDQNRGATFIAQSVIKQNLWQSYVASGHPGWLFELFVNESRGLSFFGVT</sequence>
<name>A0A8X7TSF8_BRACI</name>
<dbReference type="EMBL" id="JAAMPC010000016">
    <property type="protein sequence ID" value="KAG2250521.1"/>
    <property type="molecule type" value="Genomic_DNA"/>
</dbReference>
<dbReference type="Proteomes" id="UP000886595">
    <property type="component" value="Unassembled WGS sequence"/>
</dbReference>
<protein>
    <submittedName>
        <fullName evidence="1">Uncharacterized protein</fullName>
    </submittedName>
</protein>
<comment type="caution">
    <text evidence="1">The sequence shown here is derived from an EMBL/GenBank/DDBJ whole genome shotgun (WGS) entry which is preliminary data.</text>
</comment>
<keyword evidence="2" id="KW-1185">Reference proteome</keyword>
<reference evidence="1 2" key="1">
    <citation type="submission" date="2020-02" db="EMBL/GenBank/DDBJ databases">
        <authorList>
            <person name="Ma Q."/>
            <person name="Huang Y."/>
            <person name="Song X."/>
            <person name="Pei D."/>
        </authorList>
    </citation>
    <scope>NUCLEOTIDE SEQUENCE [LARGE SCALE GENOMIC DNA]</scope>
    <source>
        <strain evidence="1">Sxm20200214</strain>
        <tissue evidence="1">Leaf</tissue>
    </source>
</reference>
<accession>A0A8X7TSF8</accession>
<gene>
    <name evidence="1" type="ORF">Bca52824_080657</name>
</gene>
<evidence type="ECO:0000313" key="1">
    <source>
        <dbReference type="EMBL" id="KAG2250521.1"/>
    </source>
</evidence>
<dbReference type="AlphaFoldDB" id="A0A8X7TSF8"/>
<organism evidence="1 2">
    <name type="scientific">Brassica carinata</name>
    <name type="common">Ethiopian mustard</name>
    <name type="synonym">Abyssinian cabbage</name>
    <dbReference type="NCBI Taxonomy" id="52824"/>
    <lineage>
        <taxon>Eukaryota</taxon>
        <taxon>Viridiplantae</taxon>
        <taxon>Streptophyta</taxon>
        <taxon>Embryophyta</taxon>
        <taxon>Tracheophyta</taxon>
        <taxon>Spermatophyta</taxon>
        <taxon>Magnoliopsida</taxon>
        <taxon>eudicotyledons</taxon>
        <taxon>Gunneridae</taxon>
        <taxon>Pentapetalae</taxon>
        <taxon>rosids</taxon>
        <taxon>malvids</taxon>
        <taxon>Brassicales</taxon>
        <taxon>Brassicaceae</taxon>
        <taxon>Brassiceae</taxon>
        <taxon>Brassica</taxon>
    </lineage>
</organism>